<dbReference type="AlphaFoldDB" id="A0A8H7E700"/>
<dbReference type="SMART" id="SM00167">
    <property type="entry name" value="VPS9"/>
    <property type="match status" value="1"/>
</dbReference>
<name>A0A8H7E700_9EURO</name>
<feature type="region of interest" description="Disordered" evidence="1">
    <location>
        <begin position="398"/>
        <end position="478"/>
    </location>
</feature>
<dbReference type="InterPro" id="IPR003123">
    <property type="entry name" value="VPS9"/>
</dbReference>
<reference evidence="3" key="1">
    <citation type="submission" date="2020-02" db="EMBL/GenBank/DDBJ databases">
        <authorList>
            <person name="Palmer J.M."/>
        </authorList>
    </citation>
    <scope>NUCLEOTIDE SEQUENCE</scope>
    <source>
        <strain evidence="3">EPUS1.4</strain>
        <tissue evidence="3">Thallus</tissue>
    </source>
</reference>
<feature type="compositionally biased region" description="Polar residues" evidence="1">
    <location>
        <begin position="414"/>
        <end position="430"/>
    </location>
</feature>
<organism evidence="3 4">
    <name type="scientific">Endocarpon pusillum</name>
    <dbReference type="NCBI Taxonomy" id="364733"/>
    <lineage>
        <taxon>Eukaryota</taxon>
        <taxon>Fungi</taxon>
        <taxon>Dikarya</taxon>
        <taxon>Ascomycota</taxon>
        <taxon>Pezizomycotina</taxon>
        <taxon>Eurotiomycetes</taxon>
        <taxon>Chaetothyriomycetidae</taxon>
        <taxon>Verrucariales</taxon>
        <taxon>Verrucariaceae</taxon>
        <taxon>Endocarpon</taxon>
    </lineage>
</organism>
<feature type="compositionally biased region" description="Low complexity" evidence="1">
    <location>
        <begin position="455"/>
        <end position="474"/>
    </location>
</feature>
<proteinExistence type="predicted"/>
<evidence type="ECO:0000256" key="1">
    <source>
        <dbReference type="SAM" id="MobiDB-lite"/>
    </source>
</evidence>
<dbReference type="Proteomes" id="UP000606974">
    <property type="component" value="Unassembled WGS sequence"/>
</dbReference>
<dbReference type="SUPFAM" id="SSF109993">
    <property type="entry name" value="VPS9 domain"/>
    <property type="match status" value="1"/>
</dbReference>
<dbReference type="GO" id="GO:0005085">
    <property type="term" value="F:guanyl-nucleotide exchange factor activity"/>
    <property type="evidence" value="ECO:0007669"/>
    <property type="project" value="InterPro"/>
</dbReference>
<dbReference type="GO" id="GO:0030139">
    <property type="term" value="C:endocytic vesicle"/>
    <property type="evidence" value="ECO:0007669"/>
    <property type="project" value="TreeGrafter"/>
</dbReference>
<accession>A0A8H7E700</accession>
<gene>
    <name evidence="3" type="ORF">GJ744_006399</name>
</gene>
<evidence type="ECO:0000313" key="3">
    <source>
        <dbReference type="EMBL" id="KAF7510553.1"/>
    </source>
</evidence>
<dbReference type="PANTHER" id="PTHR23101">
    <property type="entry name" value="RAB GDP/GTP EXCHANGE FACTOR"/>
    <property type="match status" value="1"/>
</dbReference>
<dbReference type="InterPro" id="IPR045046">
    <property type="entry name" value="Vps9-like"/>
</dbReference>
<feature type="region of interest" description="Disordered" evidence="1">
    <location>
        <begin position="589"/>
        <end position="635"/>
    </location>
</feature>
<feature type="domain" description="VPS9" evidence="2">
    <location>
        <begin position="246"/>
        <end position="396"/>
    </location>
</feature>
<keyword evidence="4" id="KW-1185">Reference proteome</keyword>
<comment type="caution">
    <text evidence="3">The sequence shown here is derived from an EMBL/GenBank/DDBJ whole genome shotgun (WGS) entry which is preliminary data.</text>
</comment>
<evidence type="ECO:0000259" key="2">
    <source>
        <dbReference type="PROSITE" id="PS51205"/>
    </source>
</evidence>
<dbReference type="GO" id="GO:0005829">
    <property type="term" value="C:cytosol"/>
    <property type="evidence" value="ECO:0007669"/>
    <property type="project" value="TreeGrafter"/>
</dbReference>
<dbReference type="OrthoDB" id="10264848at2759"/>
<dbReference type="GO" id="GO:0031267">
    <property type="term" value="F:small GTPase binding"/>
    <property type="evidence" value="ECO:0007669"/>
    <property type="project" value="TreeGrafter"/>
</dbReference>
<dbReference type="Gene3D" id="1.20.1050.80">
    <property type="entry name" value="VPS9 domain"/>
    <property type="match status" value="1"/>
</dbReference>
<sequence length="740" mass="80142">MAQEMHIGTKDRPVLPQIKSFTRFEPVEPFKSSRLRANTIQVRAAEGRNGTSYPVSPGRASQMSPEDVFEKKTQISPLPDLGQSLNRAQSLPARFDELPVELASLTDRFIESLTARVYSEPPTIDKLSDLFQDFYSKASSHISTHIATLALRIDRDASYSSPSLDALKGTMSSRSKQLARKQSKESIASLDSNLEHQMLTASEVAEKKKARKLLEYKKSALEEALERRACEKVYNSIWRHKSTLDEVRDEKLRSKTAALALVGIGLKDLGIEIDPKSTLTEDDIRDSLAPARDELGRMNQEKSPLGKLQCLTIAHKTIVDTLSTIHPASSSADEILPTLIYTLVTSPPEGINIISNLSFIERFRTSSKIDGEAAYCMTNLEAAIVFLENVDLASLREDELPQGPPKSPSRPATPAQSLQALSRATSSSPAHSPAGSISERSDSPHPSNMMPPPSRATTITSTSSTSAQSLQTPSRAPLPLHQRRLSNLLNPPAKAIGVANDVVRNTAEEGFKNIGNTLDNSFKFLFGRLREHNTDESQPSMPQTLEEARKLVSQPLVLDDTISESSSIAEKDAEQPLKREDKLLGIIGGRKQSAARERSVDSLHSNGSGRRIVSAAANPSSSAPTPTTPNALESVKSLGNSLNPLSHLGSAFGGGFRGFGKATPAASSVSAEKEEAKVLGASAAATKAELPANIDPPIQRFMDLKDAGELAIRDVSALLTDYQRLAKIVQQLKEGETLAG</sequence>
<dbReference type="PROSITE" id="PS51205">
    <property type="entry name" value="VPS9"/>
    <property type="match status" value="1"/>
</dbReference>
<protein>
    <recommendedName>
        <fullName evidence="2">VPS9 domain-containing protein</fullName>
    </recommendedName>
</protein>
<evidence type="ECO:0000313" key="4">
    <source>
        <dbReference type="Proteomes" id="UP000606974"/>
    </source>
</evidence>
<dbReference type="PANTHER" id="PTHR23101:SF97">
    <property type="entry name" value="DOMAIN PROTEIN, PUTATIVE (AFU_ORTHOLOGUE AFUA_2G10890)-RELATED"/>
    <property type="match status" value="1"/>
</dbReference>
<dbReference type="InterPro" id="IPR037191">
    <property type="entry name" value="VPS9_dom_sf"/>
</dbReference>
<dbReference type="EMBL" id="JAACFV010000029">
    <property type="protein sequence ID" value="KAF7510553.1"/>
    <property type="molecule type" value="Genomic_DNA"/>
</dbReference>
<dbReference type="Pfam" id="PF02204">
    <property type="entry name" value="VPS9"/>
    <property type="match status" value="1"/>
</dbReference>
<feature type="compositionally biased region" description="Low complexity" evidence="1">
    <location>
        <begin position="614"/>
        <end position="631"/>
    </location>
</feature>
<dbReference type="GO" id="GO:0016192">
    <property type="term" value="P:vesicle-mediated transport"/>
    <property type="evidence" value="ECO:0007669"/>
    <property type="project" value="InterPro"/>
</dbReference>